<dbReference type="Proteomes" id="UP001530377">
    <property type="component" value="Unassembled WGS sequence"/>
</dbReference>
<dbReference type="PANTHER" id="PTHR35270:SF2">
    <property type="entry name" value="FUSELESS, ISOFORM A"/>
    <property type="match status" value="1"/>
</dbReference>
<feature type="transmembrane region" description="Helical" evidence="2">
    <location>
        <begin position="100"/>
        <end position="120"/>
    </location>
</feature>
<keyword evidence="4" id="KW-1185">Reference proteome</keyword>
<dbReference type="AlphaFoldDB" id="A0ABD3SSQ7"/>
<reference evidence="3 4" key="1">
    <citation type="submission" date="2024-10" db="EMBL/GenBank/DDBJ databases">
        <title>Updated reference genomes for cyclostephanoid diatoms.</title>
        <authorList>
            <person name="Roberts W.R."/>
            <person name="Alverson A.J."/>
        </authorList>
    </citation>
    <scope>NUCLEOTIDE SEQUENCE [LARGE SCALE GENOMIC DNA]</scope>
    <source>
        <strain evidence="3 4">AJA228-03</strain>
    </source>
</reference>
<keyword evidence="2" id="KW-0472">Membrane</keyword>
<keyword evidence="2" id="KW-0812">Transmembrane</keyword>
<evidence type="ECO:0000256" key="1">
    <source>
        <dbReference type="SAM" id="MobiDB-lite"/>
    </source>
</evidence>
<dbReference type="PANTHER" id="PTHR35270">
    <property type="entry name" value="FUSELESS, ISOFORM A"/>
    <property type="match status" value="1"/>
</dbReference>
<dbReference type="Pfam" id="PF15993">
    <property type="entry name" value="Fuseless"/>
    <property type="match status" value="1"/>
</dbReference>
<dbReference type="InterPro" id="IPR032751">
    <property type="entry name" value="Fuseless"/>
</dbReference>
<accession>A0ABD3SSQ7</accession>
<feature type="region of interest" description="Disordered" evidence="1">
    <location>
        <begin position="136"/>
        <end position="209"/>
    </location>
</feature>
<gene>
    <name evidence="3" type="ORF">ACHAXA_005029</name>
</gene>
<name>A0ABD3SSQ7_9STRA</name>
<evidence type="ECO:0000313" key="4">
    <source>
        <dbReference type="Proteomes" id="UP001530377"/>
    </source>
</evidence>
<organism evidence="3 4">
    <name type="scientific">Cyclostephanos tholiformis</name>
    <dbReference type="NCBI Taxonomy" id="382380"/>
    <lineage>
        <taxon>Eukaryota</taxon>
        <taxon>Sar</taxon>
        <taxon>Stramenopiles</taxon>
        <taxon>Ochrophyta</taxon>
        <taxon>Bacillariophyta</taxon>
        <taxon>Coscinodiscophyceae</taxon>
        <taxon>Thalassiosirophycidae</taxon>
        <taxon>Stephanodiscales</taxon>
        <taxon>Stephanodiscaceae</taxon>
        <taxon>Cyclostephanos</taxon>
    </lineage>
</organism>
<protein>
    <submittedName>
        <fullName evidence="3">Uncharacterized protein</fullName>
    </submittedName>
</protein>
<feature type="compositionally biased region" description="Low complexity" evidence="1">
    <location>
        <begin position="139"/>
        <end position="170"/>
    </location>
</feature>
<feature type="compositionally biased region" description="Low complexity" evidence="1">
    <location>
        <begin position="184"/>
        <end position="195"/>
    </location>
</feature>
<feature type="compositionally biased region" description="Pro residues" evidence="1">
    <location>
        <begin position="171"/>
        <end position="183"/>
    </location>
</feature>
<comment type="caution">
    <text evidence="3">The sequence shown here is derived from an EMBL/GenBank/DDBJ whole genome shotgun (WGS) entry which is preliminary data.</text>
</comment>
<evidence type="ECO:0000313" key="3">
    <source>
        <dbReference type="EMBL" id="KAL3827283.1"/>
    </source>
</evidence>
<dbReference type="EMBL" id="JALLPB020000005">
    <property type="protein sequence ID" value="KAL3827283.1"/>
    <property type="molecule type" value="Genomic_DNA"/>
</dbReference>
<proteinExistence type="predicted"/>
<evidence type="ECO:0000256" key="2">
    <source>
        <dbReference type="SAM" id="Phobius"/>
    </source>
</evidence>
<keyword evidence="2" id="KW-1133">Transmembrane helix</keyword>
<sequence>MAAAMALLFNSSSTLPVQVATGVLCASYWRGAWYILDHTLFPDNRALSGIVSLTSGSALLGLKQYIISPSYNGTKRLVRLLPPPESVSLRRRYIQTNRFIVLYGIASGCILIWRGTWLLWDEAAHGIADVIDSRGCGGSTSTHSTTPATSSVSHPPKTTSTSTSTSTSSSAPPPPPPPPPSRPTPIATASATAPAHAHDHHHHGESTLTQHDDIEEKTLFYSGIASHVLATCGLLFMGRFACVMAPPANVTMLRDIFIHGEGKTFARAARKFVSHS</sequence>